<dbReference type="GO" id="GO:0015628">
    <property type="term" value="P:protein secretion by the type II secretion system"/>
    <property type="evidence" value="ECO:0007669"/>
    <property type="project" value="TreeGrafter"/>
</dbReference>
<dbReference type="Proteomes" id="UP000277457">
    <property type="component" value="Unassembled WGS sequence"/>
</dbReference>
<evidence type="ECO:0000256" key="4">
    <source>
        <dbReference type="ARBA" id="ARBA00022519"/>
    </source>
</evidence>
<reference evidence="10 11" key="1">
    <citation type="submission" date="2018-06" db="EMBL/GenBank/DDBJ databases">
        <title>Extensive metabolic versatility and redundancy in microbially diverse, dynamic hydrothermal sediments.</title>
        <authorList>
            <person name="Dombrowski N."/>
            <person name="Teske A."/>
            <person name="Baker B.J."/>
        </authorList>
    </citation>
    <scope>NUCLEOTIDE SEQUENCE [LARGE SCALE GENOMIC DNA]</scope>
    <source>
        <strain evidence="10">B7_G13</strain>
    </source>
</reference>
<dbReference type="InterPro" id="IPR003004">
    <property type="entry name" value="GspF/PilC"/>
</dbReference>
<comment type="caution">
    <text evidence="10">The sequence shown here is derived from an EMBL/GenBank/DDBJ whole genome shotgun (WGS) entry which is preliminary data.</text>
</comment>
<feature type="transmembrane region" description="Helical" evidence="8">
    <location>
        <begin position="177"/>
        <end position="197"/>
    </location>
</feature>
<keyword evidence="4" id="KW-0997">Cell inner membrane</keyword>
<dbReference type="Gene3D" id="1.20.81.30">
    <property type="entry name" value="Type II secretion system (T2SS), domain F"/>
    <property type="match status" value="2"/>
</dbReference>
<feature type="domain" description="Type II secretion system protein GspF" evidence="9">
    <location>
        <begin position="75"/>
        <end position="198"/>
    </location>
</feature>
<comment type="subcellular location">
    <subcellularLocation>
        <location evidence="1">Cell inner membrane</location>
        <topology evidence="1">Multi-pass membrane protein</topology>
    </subcellularLocation>
</comment>
<feature type="transmembrane region" description="Helical" evidence="8">
    <location>
        <begin position="381"/>
        <end position="402"/>
    </location>
</feature>
<gene>
    <name evidence="10" type="ORF">DRZ78_04180</name>
</gene>
<evidence type="ECO:0000256" key="3">
    <source>
        <dbReference type="ARBA" id="ARBA00022475"/>
    </source>
</evidence>
<dbReference type="PANTHER" id="PTHR30012:SF7">
    <property type="entry name" value="PROTEIN TRANSPORT PROTEIN HOFC HOMOLOG"/>
    <property type="match status" value="1"/>
</dbReference>
<organism evidence="10 11">
    <name type="scientific">Aerophobetes bacterium</name>
    <dbReference type="NCBI Taxonomy" id="2030807"/>
    <lineage>
        <taxon>Bacteria</taxon>
        <taxon>Candidatus Aerophobota</taxon>
    </lineage>
</organism>
<name>A0A662D299_UNCAE</name>
<evidence type="ECO:0000256" key="2">
    <source>
        <dbReference type="ARBA" id="ARBA00005745"/>
    </source>
</evidence>
<dbReference type="GO" id="GO:0005886">
    <property type="term" value="C:plasma membrane"/>
    <property type="evidence" value="ECO:0007669"/>
    <property type="project" value="UniProtKB-SubCell"/>
</dbReference>
<protein>
    <submittedName>
        <fullName evidence="10">Type II secretion system F family protein</fullName>
    </submittedName>
</protein>
<dbReference type="InterPro" id="IPR042094">
    <property type="entry name" value="T2SS_GspF_sf"/>
</dbReference>
<dbReference type="AlphaFoldDB" id="A0A662D299"/>
<keyword evidence="7 8" id="KW-0472">Membrane</keyword>
<evidence type="ECO:0000256" key="5">
    <source>
        <dbReference type="ARBA" id="ARBA00022692"/>
    </source>
</evidence>
<evidence type="ECO:0000256" key="6">
    <source>
        <dbReference type="ARBA" id="ARBA00022989"/>
    </source>
</evidence>
<feature type="domain" description="Type II secretion system protein GspF" evidence="9">
    <location>
        <begin position="279"/>
        <end position="401"/>
    </location>
</feature>
<evidence type="ECO:0000256" key="8">
    <source>
        <dbReference type="SAM" id="Phobius"/>
    </source>
</evidence>
<evidence type="ECO:0000313" key="10">
    <source>
        <dbReference type="EMBL" id="RLE06743.1"/>
    </source>
</evidence>
<keyword evidence="6 8" id="KW-1133">Transmembrane helix</keyword>
<evidence type="ECO:0000313" key="11">
    <source>
        <dbReference type="Proteomes" id="UP000277457"/>
    </source>
</evidence>
<dbReference type="Pfam" id="PF00482">
    <property type="entry name" value="T2SSF"/>
    <property type="match status" value="2"/>
</dbReference>
<feature type="transmembrane region" description="Helical" evidence="8">
    <location>
        <begin position="230"/>
        <end position="247"/>
    </location>
</feature>
<dbReference type="FunFam" id="1.20.81.30:FF:000001">
    <property type="entry name" value="Type II secretion system protein F"/>
    <property type="match status" value="2"/>
</dbReference>
<dbReference type="EMBL" id="QMPY01000154">
    <property type="protein sequence ID" value="RLE06743.1"/>
    <property type="molecule type" value="Genomic_DNA"/>
</dbReference>
<dbReference type="PRINTS" id="PR00812">
    <property type="entry name" value="BCTERIALGSPF"/>
</dbReference>
<dbReference type="InterPro" id="IPR018076">
    <property type="entry name" value="T2SS_GspF_dom"/>
</dbReference>
<accession>A0A662D299</accession>
<evidence type="ECO:0000256" key="7">
    <source>
        <dbReference type="ARBA" id="ARBA00023136"/>
    </source>
</evidence>
<evidence type="ECO:0000259" key="9">
    <source>
        <dbReference type="Pfam" id="PF00482"/>
    </source>
</evidence>
<keyword evidence="3" id="KW-1003">Cell membrane</keyword>
<sequence>MAAYNYLALNSEGKRVKGSIEADSEDEAVAQLRPQGLMVISIRRKEIPFIAGSKTPAFKFELFKPRIKGNDIVVFSRQFATLINAGLPLTQSLDVMINQIQNPTLKEVIGMVKKDVEGGASLSSALAKHPKVFSRLYCDMVRAGEAGGVLDLILVRLAGYLESAENINQRMKSATRYPLFVLFMAGGLVCALLFFILPKMKDLFAESLHANLPALTQFMLDLSDFVKNKFYIVFVIIAALGAIYYLARKSDKGNYLLDMIKLKIPAMGKVYHRIALSRFSRTLATLSNSGVPILDALEITGKTAGNKVVERAVDEARNSLREGQTISGPLSRYPVFPPMVVSMISVGEETGALDEMLNKIADFYDREVERMVESLASIIEPLLIVFLGATVGIVVIAMYLPYFTMFKHIGG</sequence>
<comment type="similarity">
    <text evidence="2">Belongs to the GSP F family.</text>
</comment>
<keyword evidence="5 8" id="KW-0812">Transmembrane</keyword>
<dbReference type="PANTHER" id="PTHR30012">
    <property type="entry name" value="GENERAL SECRETION PATHWAY PROTEIN"/>
    <property type="match status" value="1"/>
</dbReference>
<evidence type="ECO:0000256" key="1">
    <source>
        <dbReference type="ARBA" id="ARBA00004429"/>
    </source>
</evidence>
<proteinExistence type="inferred from homology"/>